<feature type="transmembrane region" description="Helical" evidence="1">
    <location>
        <begin position="35"/>
        <end position="53"/>
    </location>
</feature>
<keyword evidence="1" id="KW-1133">Transmembrane helix</keyword>
<dbReference type="AlphaFoldDB" id="A0A345EHI3"/>
<dbReference type="Proteomes" id="UP000252985">
    <property type="component" value="Chromosome"/>
</dbReference>
<evidence type="ECO:0000256" key="1">
    <source>
        <dbReference type="SAM" id="Phobius"/>
    </source>
</evidence>
<reference evidence="2 3" key="1">
    <citation type="submission" date="2018-07" db="EMBL/GenBank/DDBJ databases">
        <title>Genome sequences of Haloplanus sp. CBA1112.</title>
        <authorList>
            <person name="Kim Y.B."/>
            <person name="Roh S.W."/>
        </authorList>
    </citation>
    <scope>NUCLEOTIDE SEQUENCE [LARGE SCALE GENOMIC DNA]</scope>
    <source>
        <strain evidence="2 3">CBA1112</strain>
    </source>
</reference>
<proteinExistence type="predicted"/>
<name>A0A345EHI3_9EURY</name>
<dbReference type="RefSeq" id="WP_114606653.1">
    <property type="nucleotide sequence ID" value="NZ_CP031148.1"/>
</dbReference>
<evidence type="ECO:0000313" key="3">
    <source>
        <dbReference type="Proteomes" id="UP000252985"/>
    </source>
</evidence>
<protein>
    <submittedName>
        <fullName evidence="2">Uncharacterized protein</fullName>
    </submittedName>
</protein>
<evidence type="ECO:0000313" key="2">
    <source>
        <dbReference type="EMBL" id="AXG11655.1"/>
    </source>
</evidence>
<keyword evidence="1" id="KW-0812">Transmembrane</keyword>
<feature type="transmembrane region" description="Helical" evidence="1">
    <location>
        <begin position="12"/>
        <end position="29"/>
    </location>
</feature>
<gene>
    <name evidence="2" type="ORF">DU484_18330</name>
</gene>
<dbReference type="GeneID" id="37288978"/>
<organism evidence="2 3">
    <name type="scientific">Haloplanus rubicundus</name>
    <dbReference type="NCBI Taxonomy" id="1547898"/>
    <lineage>
        <taxon>Archaea</taxon>
        <taxon>Methanobacteriati</taxon>
        <taxon>Methanobacteriota</taxon>
        <taxon>Stenosarchaea group</taxon>
        <taxon>Halobacteria</taxon>
        <taxon>Halobacteriales</taxon>
        <taxon>Haloferacaceae</taxon>
        <taxon>Haloplanus</taxon>
    </lineage>
</organism>
<dbReference type="EMBL" id="CP031148">
    <property type="protein sequence ID" value="AXG11655.1"/>
    <property type="molecule type" value="Genomic_DNA"/>
</dbReference>
<keyword evidence="1" id="KW-0472">Membrane</keyword>
<dbReference type="KEGG" id="haq:DU484_18330"/>
<sequence length="67" mass="7405">MDVRGLFTRRLLKWAVIITLAMSLLSGAWTEPYHFAGYVVGGVILWTVLLAAGKAVRAVLDRRLGYA</sequence>
<accession>A0A345EHI3</accession>